<dbReference type="InterPro" id="IPR023780">
    <property type="entry name" value="Chromo_domain"/>
</dbReference>
<dbReference type="Pfam" id="PF00385">
    <property type="entry name" value="Chromo"/>
    <property type="match status" value="1"/>
</dbReference>
<accession>W4FZV8</accession>
<evidence type="ECO:0000313" key="2">
    <source>
        <dbReference type="EMBL" id="ETV73000.1"/>
    </source>
</evidence>
<dbReference type="PROSITE" id="PS50013">
    <property type="entry name" value="CHROMO_2"/>
    <property type="match status" value="1"/>
</dbReference>
<protein>
    <recommendedName>
        <fullName evidence="1">Chromo domain-containing protein</fullName>
    </recommendedName>
</protein>
<dbReference type="GeneID" id="20814041"/>
<sequence length="182" mass="20137">MTGSRLMSPLDVIPIPAAKIVTTIDDLRSWRNGDMAAMATALDKIHATVLDASTRKRQKNRERRSKKKGAEMAQLDVGDFVLYMNVWSISHSKLSAAITIAFQVCVRWRGLQDIEDSWEPAAKLLEDVPTEIKRYVRSNKSDAQVKAMATALGETQSLGGFVANLPFAEAMNPSQEGIQVFD</sequence>
<dbReference type="InterPro" id="IPR000953">
    <property type="entry name" value="Chromo/chromo_shadow_dom"/>
</dbReference>
<dbReference type="VEuPathDB" id="FungiDB:H257_12045"/>
<dbReference type="SUPFAM" id="SSF54160">
    <property type="entry name" value="Chromo domain-like"/>
    <property type="match status" value="1"/>
</dbReference>
<reference evidence="2" key="1">
    <citation type="submission" date="2013-12" db="EMBL/GenBank/DDBJ databases">
        <title>The Genome Sequence of Aphanomyces astaci APO3.</title>
        <authorList>
            <consortium name="The Broad Institute Genomics Platform"/>
            <person name="Russ C."/>
            <person name="Tyler B."/>
            <person name="van West P."/>
            <person name="Dieguez-Uribeondo J."/>
            <person name="Young S.K."/>
            <person name="Zeng Q."/>
            <person name="Gargeya S."/>
            <person name="Fitzgerald M."/>
            <person name="Abouelleil A."/>
            <person name="Alvarado L."/>
            <person name="Chapman S.B."/>
            <person name="Gainer-Dewar J."/>
            <person name="Goldberg J."/>
            <person name="Griggs A."/>
            <person name="Gujja S."/>
            <person name="Hansen M."/>
            <person name="Howarth C."/>
            <person name="Imamovic A."/>
            <person name="Ireland A."/>
            <person name="Larimer J."/>
            <person name="McCowan C."/>
            <person name="Murphy C."/>
            <person name="Pearson M."/>
            <person name="Poon T.W."/>
            <person name="Priest M."/>
            <person name="Roberts A."/>
            <person name="Saif S."/>
            <person name="Shea T."/>
            <person name="Sykes S."/>
            <person name="Wortman J."/>
            <person name="Nusbaum C."/>
            <person name="Birren B."/>
        </authorList>
    </citation>
    <scope>NUCLEOTIDE SEQUENCE [LARGE SCALE GENOMIC DNA]</scope>
    <source>
        <strain evidence="2">APO3</strain>
    </source>
</reference>
<dbReference type="InterPro" id="IPR016197">
    <property type="entry name" value="Chromo-like_dom_sf"/>
</dbReference>
<name>W4FZV8_APHAT</name>
<dbReference type="EMBL" id="KI913151">
    <property type="protein sequence ID" value="ETV73000.1"/>
    <property type="molecule type" value="Genomic_DNA"/>
</dbReference>
<dbReference type="AlphaFoldDB" id="W4FZV8"/>
<feature type="domain" description="Chromo" evidence="1">
    <location>
        <begin position="106"/>
        <end position="147"/>
    </location>
</feature>
<gene>
    <name evidence="2" type="ORF">H257_12045</name>
</gene>
<dbReference type="RefSeq" id="XP_009837449.1">
    <property type="nucleotide sequence ID" value="XM_009839147.1"/>
</dbReference>
<evidence type="ECO:0000259" key="1">
    <source>
        <dbReference type="PROSITE" id="PS50013"/>
    </source>
</evidence>
<dbReference type="Gene3D" id="2.40.50.40">
    <property type="match status" value="1"/>
</dbReference>
<organism evidence="2">
    <name type="scientific">Aphanomyces astaci</name>
    <name type="common">Crayfish plague agent</name>
    <dbReference type="NCBI Taxonomy" id="112090"/>
    <lineage>
        <taxon>Eukaryota</taxon>
        <taxon>Sar</taxon>
        <taxon>Stramenopiles</taxon>
        <taxon>Oomycota</taxon>
        <taxon>Saprolegniomycetes</taxon>
        <taxon>Saprolegniales</taxon>
        <taxon>Verrucalvaceae</taxon>
        <taxon>Aphanomyces</taxon>
    </lineage>
</organism>
<proteinExistence type="predicted"/>